<protein>
    <submittedName>
        <fullName evidence="1">Uncharacterized protein</fullName>
    </submittedName>
</protein>
<dbReference type="EMBL" id="BPLR01007251">
    <property type="protein sequence ID" value="GIY15597.1"/>
    <property type="molecule type" value="Genomic_DNA"/>
</dbReference>
<name>A0AAV4R5W8_CAEEX</name>
<reference evidence="1 2" key="1">
    <citation type="submission" date="2021-06" db="EMBL/GenBank/DDBJ databases">
        <title>Caerostris extrusa draft genome.</title>
        <authorList>
            <person name="Kono N."/>
            <person name="Arakawa K."/>
        </authorList>
    </citation>
    <scope>NUCLEOTIDE SEQUENCE [LARGE SCALE GENOMIC DNA]</scope>
</reference>
<gene>
    <name evidence="1" type="ORF">CEXT_602881</name>
</gene>
<sequence length="136" mass="14967">MEDQGEGNSPSCFASVFSEEELFQNCTIICPRPEAGQGVFKGNSPCFASVFSEEELHSSNAPSSGGRASPAQDHKLFGLLWSGSFQGVTRLVSLPFSQKKSCIREMHSSSGGRAVLQNGIRMNKKNRYLYFEMIDF</sequence>
<comment type="caution">
    <text evidence="1">The sequence shown here is derived from an EMBL/GenBank/DDBJ whole genome shotgun (WGS) entry which is preliminary data.</text>
</comment>
<keyword evidence="2" id="KW-1185">Reference proteome</keyword>
<evidence type="ECO:0000313" key="2">
    <source>
        <dbReference type="Proteomes" id="UP001054945"/>
    </source>
</evidence>
<evidence type="ECO:0000313" key="1">
    <source>
        <dbReference type="EMBL" id="GIY15597.1"/>
    </source>
</evidence>
<accession>A0AAV4R5W8</accession>
<proteinExistence type="predicted"/>
<dbReference type="Proteomes" id="UP001054945">
    <property type="component" value="Unassembled WGS sequence"/>
</dbReference>
<organism evidence="1 2">
    <name type="scientific">Caerostris extrusa</name>
    <name type="common">Bark spider</name>
    <name type="synonym">Caerostris bankana</name>
    <dbReference type="NCBI Taxonomy" id="172846"/>
    <lineage>
        <taxon>Eukaryota</taxon>
        <taxon>Metazoa</taxon>
        <taxon>Ecdysozoa</taxon>
        <taxon>Arthropoda</taxon>
        <taxon>Chelicerata</taxon>
        <taxon>Arachnida</taxon>
        <taxon>Araneae</taxon>
        <taxon>Araneomorphae</taxon>
        <taxon>Entelegynae</taxon>
        <taxon>Araneoidea</taxon>
        <taxon>Araneidae</taxon>
        <taxon>Caerostris</taxon>
    </lineage>
</organism>
<dbReference type="AlphaFoldDB" id="A0AAV4R5W8"/>